<evidence type="ECO:0000313" key="6">
    <source>
        <dbReference type="EMBL" id="CAB4885712.1"/>
    </source>
</evidence>
<dbReference type="Pfam" id="PF21948">
    <property type="entry name" value="LplA-B_cat"/>
    <property type="match status" value="1"/>
</dbReference>
<dbReference type="PANTHER" id="PTHR10993:SF7">
    <property type="entry name" value="LIPOYLTRANSFERASE 2, MITOCHONDRIAL-RELATED"/>
    <property type="match status" value="1"/>
</dbReference>
<protein>
    <recommendedName>
        <fullName evidence="2">lipoyl(octanoyl) transferase</fullName>
        <ecNumber evidence="2">2.3.1.181</ecNumber>
    </recommendedName>
</protein>
<dbReference type="InterPro" id="IPR000544">
    <property type="entry name" value="Octanoyltransferase"/>
</dbReference>
<keyword evidence="4" id="KW-0012">Acyltransferase</keyword>
<dbReference type="NCBIfam" id="NF010925">
    <property type="entry name" value="PRK14345.1"/>
    <property type="match status" value="1"/>
</dbReference>
<dbReference type="HAMAP" id="MF_00013">
    <property type="entry name" value="LipB"/>
    <property type="match status" value="1"/>
</dbReference>
<dbReference type="PIRSF" id="PIRSF016262">
    <property type="entry name" value="LPLase"/>
    <property type="match status" value="1"/>
</dbReference>
<dbReference type="PANTHER" id="PTHR10993">
    <property type="entry name" value="OCTANOYLTRANSFERASE"/>
    <property type="match status" value="1"/>
</dbReference>
<evidence type="ECO:0000256" key="3">
    <source>
        <dbReference type="ARBA" id="ARBA00022679"/>
    </source>
</evidence>
<name>A0A6J7EQ75_9ZZZZ</name>
<keyword evidence="3" id="KW-0808">Transferase</keyword>
<dbReference type="EC" id="2.3.1.181" evidence="2"/>
<dbReference type="InterPro" id="IPR045864">
    <property type="entry name" value="aa-tRNA-synth_II/BPL/LPL"/>
</dbReference>
<accession>A0A6J7EQ75</accession>
<evidence type="ECO:0000256" key="1">
    <source>
        <dbReference type="ARBA" id="ARBA00004821"/>
    </source>
</evidence>
<evidence type="ECO:0000256" key="2">
    <source>
        <dbReference type="ARBA" id="ARBA00012334"/>
    </source>
</evidence>
<comment type="pathway">
    <text evidence="1">Protein modification; protein lipoylation via endogenous pathway; protein N(6)-(lipoyl)lysine from octanoyl-[acyl-carrier-protein]: step 1/2.</text>
</comment>
<dbReference type="PROSITE" id="PS51733">
    <property type="entry name" value="BPL_LPL_CATALYTIC"/>
    <property type="match status" value="1"/>
</dbReference>
<gene>
    <name evidence="6" type="ORF">UFOPK3402_01800</name>
</gene>
<dbReference type="GO" id="GO:0033819">
    <property type="term" value="F:lipoyl(octanoyl) transferase activity"/>
    <property type="evidence" value="ECO:0007669"/>
    <property type="project" value="UniProtKB-EC"/>
</dbReference>
<evidence type="ECO:0000256" key="4">
    <source>
        <dbReference type="ARBA" id="ARBA00023315"/>
    </source>
</evidence>
<dbReference type="PROSITE" id="PS01313">
    <property type="entry name" value="LIPB"/>
    <property type="match status" value="1"/>
</dbReference>
<reference evidence="6" key="1">
    <citation type="submission" date="2020-05" db="EMBL/GenBank/DDBJ databases">
        <authorList>
            <person name="Chiriac C."/>
            <person name="Salcher M."/>
            <person name="Ghai R."/>
            <person name="Kavagutti S V."/>
        </authorList>
    </citation>
    <scope>NUCLEOTIDE SEQUENCE</scope>
</reference>
<dbReference type="InterPro" id="IPR004143">
    <property type="entry name" value="BPL_LPL_catalytic"/>
</dbReference>
<dbReference type="CDD" id="cd16444">
    <property type="entry name" value="LipB"/>
    <property type="match status" value="1"/>
</dbReference>
<proteinExistence type="inferred from homology"/>
<dbReference type="Gene3D" id="3.30.930.10">
    <property type="entry name" value="Bira Bifunctional Protein, Domain 2"/>
    <property type="match status" value="1"/>
</dbReference>
<dbReference type="GO" id="GO:0009249">
    <property type="term" value="P:protein lipoylation"/>
    <property type="evidence" value="ECO:0007669"/>
    <property type="project" value="InterPro"/>
</dbReference>
<feature type="domain" description="BPL/LPL catalytic" evidence="5">
    <location>
        <begin position="40"/>
        <end position="220"/>
    </location>
</feature>
<dbReference type="AlphaFoldDB" id="A0A6J7EQ75"/>
<sequence length="223" mass="24010">MTSAAHAVLDVRQIGFGDEAVEYLAGWELQRGIHAQVAAGEIGDTVLLLEHQSVYTAGRRTEPHERPLDGTPVVDVDRGGKITWHGPGQLVGYPIVRLPEPLDVVAHVRRIETMLIEVCAELGVATAQVPGRSGVWVPADSRGPDRKIAAIGIRVTQRVAMHGFALNCDNDLAAFDRIVPCGIVDAEVTTLSRELGRDVAVGEALPLVIDRLTQLVHHVGSRP</sequence>
<dbReference type="SUPFAM" id="SSF55681">
    <property type="entry name" value="Class II aaRS and biotin synthetases"/>
    <property type="match status" value="1"/>
</dbReference>
<organism evidence="6">
    <name type="scientific">freshwater metagenome</name>
    <dbReference type="NCBI Taxonomy" id="449393"/>
    <lineage>
        <taxon>unclassified sequences</taxon>
        <taxon>metagenomes</taxon>
        <taxon>ecological metagenomes</taxon>
    </lineage>
</organism>
<dbReference type="EMBL" id="CAFBLS010000281">
    <property type="protein sequence ID" value="CAB4885712.1"/>
    <property type="molecule type" value="Genomic_DNA"/>
</dbReference>
<dbReference type="NCBIfam" id="TIGR00214">
    <property type="entry name" value="lipB"/>
    <property type="match status" value="1"/>
</dbReference>
<dbReference type="InterPro" id="IPR020605">
    <property type="entry name" value="Octanoyltransferase_CS"/>
</dbReference>
<dbReference type="UniPathway" id="UPA00538">
    <property type="reaction ID" value="UER00592"/>
</dbReference>
<evidence type="ECO:0000259" key="5">
    <source>
        <dbReference type="PROSITE" id="PS51733"/>
    </source>
</evidence>